<name>A0ABX8GJ90_9CELL</name>
<gene>
    <name evidence="2" type="ORF">KKR89_15680</name>
</gene>
<dbReference type="EMBL" id="CP076023">
    <property type="protein sequence ID" value="QWC15701.1"/>
    <property type="molecule type" value="Genomic_DNA"/>
</dbReference>
<dbReference type="Gene3D" id="3.40.50.10140">
    <property type="entry name" value="Toll/interleukin-1 receptor homology (TIR) domain"/>
    <property type="match status" value="1"/>
</dbReference>
<dbReference type="Proteomes" id="UP000679335">
    <property type="component" value="Chromosome"/>
</dbReference>
<feature type="domain" description="TIR" evidence="1">
    <location>
        <begin position="5"/>
        <end position="97"/>
    </location>
</feature>
<dbReference type="InterPro" id="IPR027417">
    <property type="entry name" value="P-loop_NTPase"/>
</dbReference>
<proteinExistence type="predicted"/>
<dbReference type="InterPro" id="IPR011990">
    <property type="entry name" value="TPR-like_helical_dom_sf"/>
</dbReference>
<dbReference type="InterPro" id="IPR035897">
    <property type="entry name" value="Toll_tir_struct_dom_sf"/>
</dbReference>
<keyword evidence="3" id="KW-1185">Reference proteome</keyword>
<sequence>MIRAFFSYSHSDAKLVNAVAAQVGRPFVLLDTRAFTGGDELLEGMEDLAAESSVYVLFASRDALKSAWVSFEQNEAHYHVATRRIKRVIVVQLDQSRAISEFPLWLRRSKFVTSSSPRPIARAIRAAIDELVQEEQHRIFVGRAHETSSLQSAVVPIDHDASVPIVAIRGLPGIGRRTLLERVARDSLSFARILTLRIESGDTINSIAIKCADLVDGYASAADAVAAARRYEEISADEALAETTRLIEKAAGLGELVVLYDDGGLLDNSGRPSPAVHQLLSALALQPDLTAAIITNRRPRLDSISIAPPPIVDVAPLSTHETRQLIALLARDKNVDLRTTDAARLADQVAGYPPAATAAVSMAATYGPAIAGASVSSQYQPRPLHRYLAQIKLEQDEARLLRFLAANSPLPISVLLAVTGPSAELNTALAKLIDASLVSPVRGTDWYEISEPVVDFVSREYPALSIAEYRAVAEALGKSLELSGEPGPYIDLSRVYYRALARAGEESRPLALALVSDWLSLAEQFYHDRDYERARAHAALADVANRSLESLTWLVKSDVKLGEFAPAQESINELKKLGELKEALFLAGFLERHRGQHREAIKQYEAARRAGRGGLALERDLAECYLHVGDLDNAAKRIAAAQEKQPDNAYVVSLRIKIACLTRDETTARGLLDLLHAVDAPAFANHRQSRVELAFGDKEAAYRYARLAVDGADRPPIEAFSNLALCELRTDRVSDASVTIQRIGKVYRGLRADVQHGLQARLAIAEGRHDDALGITTKLIKSGGLTSFALRRDALRASLIGSHVGAEERDQREKEISALEVKLNSTRWDSTEWDLDD</sequence>
<accession>A0ABX8GJ90</accession>
<protein>
    <submittedName>
        <fullName evidence="2">Tetratricopeptide repeat protein</fullName>
    </submittedName>
</protein>
<dbReference type="InterPro" id="IPR000157">
    <property type="entry name" value="TIR_dom"/>
</dbReference>
<dbReference type="SUPFAM" id="SSF48452">
    <property type="entry name" value="TPR-like"/>
    <property type="match status" value="1"/>
</dbReference>
<dbReference type="SUPFAM" id="SSF52200">
    <property type="entry name" value="Toll/Interleukin receptor TIR domain"/>
    <property type="match status" value="1"/>
</dbReference>
<evidence type="ECO:0000313" key="3">
    <source>
        <dbReference type="Proteomes" id="UP000679335"/>
    </source>
</evidence>
<evidence type="ECO:0000259" key="1">
    <source>
        <dbReference type="Pfam" id="PF13676"/>
    </source>
</evidence>
<organism evidence="2 3">
    <name type="scientific">Cellulomonas dongxiuzhuiae</name>
    <dbReference type="NCBI Taxonomy" id="2819979"/>
    <lineage>
        <taxon>Bacteria</taxon>
        <taxon>Bacillati</taxon>
        <taxon>Actinomycetota</taxon>
        <taxon>Actinomycetes</taxon>
        <taxon>Micrococcales</taxon>
        <taxon>Cellulomonadaceae</taxon>
        <taxon>Cellulomonas</taxon>
    </lineage>
</organism>
<dbReference type="Pfam" id="PF14559">
    <property type="entry name" value="TPR_19"/>
    <property type="match status" value="1"/>
</dbReference>
<evidence type="ECO:0000313" key="2">
    <source>
        <dbReference type="EMBL" id="QWC15701.1"/>
    </source>
</evidence>
<dbReference type="Pfam" id="PF13676">
    <property type="entry name" value="TIR_2"/>
    <property type="match status" value="1"/>
</dbReference>
<dbReference type="Gene3D" id="1.25.40.10">
    <property type="entry name" value="Tetratricopeptide repeat domain"/>
    <property type="match status" value="1"/>
</dbReference>
<reference evidence="2 3" key="1">
    <citation type="submission" date="2021-05" db="EMBL/GenBank/DDBJ databases">
        <title>Novel species in genus Cellulomonas.</title>
        <authorList>
            <person name="Zhang G."/>
        </authorList>
    </citation>
    <scope>NUCLEOTIDE SEQUENCE [LARGE SCALE GENOMIC DNA]</scope>
    <source>
        <strain evidence="3">zg-ZUI157</strain>
    </source>
</reference>
<dbReference type="SUPFAM" id="SSF52540">
    <property type="entry name" value="P-loop containing nucleoside triphosphate hydrolases"/>
    <property type="match status" value="1"/>
</dbReference>
<dbReference type="RefSeq" id="WP_208196260.1">
    <property type="nucleotide sequence ID" value="NZ_CP076023.1"/>
</dbReference>